<dbReference type="Proteomes" id="UP001159363">
    <property type="component" value="Chromosome 3"/>
</dbReference>
<evidence type="ECO:0000313" key="2">
    <source>
        <dbReference type="EMBL" id="KAJ8890115.1"/>
    </source>
</evidence>
<keyword evidence="1" id="KW-0472">Membrane</keyword>
<sequence length="94" mass="10886">MEKPLFLEDSSYPFIKKESGLSLKQINHYFCCASEEWINNENISLKTSYVIIRKLSIVSRTAAHRLSGAMVYGLLFLTYIFTVQAIHAKHMDRK</sequence>
<accession>A0ABQ9I0G6</accession>
<keyword evidence="1" id="KW-1133">Transmembrane helix</keyword>
<protein>
    <submittedName>
        <fullName evidence="2">Uncharacterized protein</fullName>
    </submittedName>
</protein>
<dbReference type="EMBL" id="JARBHB010000003">
    <property type="protein sequence ID" value="KAJ8890115.1"/>
    <property type="molecule type" value="Genomic_DNA"/>
</dbReference>
<evidence type="ECO:0000313" key="3">
    <source>
        <dbReference type="Proteomes" id="UP001159363"/>
    </source>
</evidence>
<comment type="caution">
    <text evidence="2">The sequence shown here is derived from an EMBL/GenBank/DDBJ whole genome shotgun (WGS) entry which is preliminary data.</text>
</comment>
<reference evidence="2 3" key="1">
    <citation type="submission" date="2023-02" db="EMBL/GenBank/DDBJ databases">
        <title>LHISI_Scaffold_Assembly.</title>
        <authorList>
            <person name="Stuart O.P."/>
            <person name="Cleave R."/>
            <person name="Magrath M.J.L."/>
            <person name="Mikheyev A.S."/>
        </authorList>
    </citation>
    <scope>NUCLEOTIDE SEQUENCE [LARGE SCALE GENOMIC DNA]</scope>
    <source>
        <strain evidence="2">Daus_M_001</strain>
        <tissue evidence="2">Leg muscle</tissue>
    </source>
</reference>
<gene>
    <name evidence="2" type="ORF">PR048_009622</name>
</gene>
<name>A0ABQ9I0G6_9NEOP</name>
<proteinExistence type="predicted"/>
<feature type="transmembrane region" description="Helical" evidence="1">
    <location>
        <begin position="69"/>
        <end position="88"/>
    </location>
</feature>
<keyword evidence="1" id="KW-0812">Transmembrane</keyword>
<evidence type="ECO:0000256" key="1">
    <source>
        <dbReference type="SAM" id="Phobius"/>
    </source>
</evidence>
<organism evidence="2 3">
    <name type="scientific">Dryococelus australis</name>
    <dbReference type="NCBI Taxonomy" id="614101"/>
    <lineage>
        <taxon>Eukaryota</taxon>
        <taxon>Metazoa</taxon>
        <taxon>Ecdysozoa</taxon>
        <taxon>Arthropoda</taxon>
        <taxon>Hexapoda</taxon>
        <taxon>Insecta</taxon>
        <taxon>Pterygota</taxon>
        <taxon>Neoptera</taxon>
        <taxon>Polyneoptera</taxon>
        <taxon>Phasmatodea</taxon>
        <taxon>Verophasmatodea</taxon>
        <taxon>Anareolatae</taxon>
        <taxon>Phasmatidae</taxon>
        <taxon>Eurycanthinae</taxon>
        <taxon>Dryococelus</taxon>
    </lineage>
</organism>
<keyword evidence="3" id="KW-1185">Reference proteome</keyword>